<dbReference type="GO" id="GO:0006891">
    <property type="term" value="P:intra-Golgi vesicle-mediated transport"/>
    <property type="evidence" value="ECO:0007669"/>
    <property type="project" value="InterPro"/>
</dbReference>
<organism evidence="1 2">
    <name type="scientific">Camellia sinensis</name>
    <name type="common">Tea plant</name>
    <name type="synonym">Thea sinensis</name>
    <dbReference type="NCBI Taxonomy" id="4442"/>
    <lineage>
        <taxon>Eukaryota</taxon>
        <taxon>Viridiplantae</taxon>
        <taxon>Streptophyta</taxon>
        <taxon>Embryophyta</taxon>
        <taxon>Tracheophyta</taxon>
        <taxon>Spermatophyta</taxon>
        <taxon>Magnoliopsida</taxon>
        <taxon>eudicotyledons</taxon>
        <taxon>Gunneridae</taxon>
        <taxon>Pentapetalae</taxon>
        <taxon>asterids</taxon>
        <taxon>Ericales</taxon>
        <taxon>Theaceae</taxon>
        <taxon>Camellia</taxon>
    </lineage>
</organism>
<dbReference type="PANTHER" id="PTHR13228:SF3">
    <property type="entry name" value="CONSERVED OLIGOMERIC GOLGI COMPLEX SUBUNIT 5"/>
    <property type="match status" value="1"/>
</dbReference>
<gene>
    <name evidence="1" type="ORF">HYC85_013227</name>
</gene>
<evidence type="ECO:0000313" key="2">
    <source>
        <dbReference type="Proteomes" id="UP000593564"/>
    </source>
</evidence>
<sequence>MSCHGNVPSKEHISRIISCTQEEIEAVQPNGRLTLLVLRKISKISTGPKARQMIGPATPAQLKNFALCQHLQEIHTRISSTMTGLPTITSDILSPSLGAMYGVSCDSVTSLFQAMLDCLESSILQIHE</sequence>
<comment type="caution">
    <text evidence="1">The sequence shown here is derived from an EMBL/GenBank/DDBJ whole genome shotgun (WGS) entry which is preliminary data.</text>
</comment>
<reference evidence="1 2" key="2">
    <citation type="submission" date="2020-07" db="EMBL/GenBank/DDBJ databases">
        <title>Genome assembly of wild tea tree DASZ reveals pedigree and selection history of tea varieties.</title>
        <authorList>
            <person name="Zhang W."/>
        </authorList>
    </citation>
    <scope>NUCLEOTIDE SEQUENCE [LARGE SCALE GENOMIC DNA]</scope>
    <source>
        <strain evidence="2">cv. G240</strain>
        <tissue evidence="1">Leaf</tissue>
    </source>
</reference>
<name>A0A7J7H2T7_CAMSI</name>
<dbReference type="AlphaFoldDB" id="A0A7J7H2T7"/>
<dbReference type="PANTHER" id="PTHR13228">
    <property type="entry name" value="CONSERVED OLIGOMERIC GOLGI COMPLEX COMPONENT 5"/>
    <property type="match status" value="1"/>
</dbReference>
<dbReference type="EMBL" id="JACBKZ010000006">
    <property type="protein sequence ID" value="KAF5947270.1"/>
    <property type="molecule type" value="Genomic_DNA"/>
</dbReference>
<keyword evidence="2" id="KW-1185">Reference proteome</keyword>
<dbReference type="Proteomes" id="UP000593564">
    <property type="component" value="Unassembled WGS sequence"/>
</dbReference>
<reference evidence="2" key="1">
    <citation type="journal article" date="2020" name="Nat. Commun.">
        <title>Genome assembly of wild tea tree DASZ reveals pedigree and selection history of tea varieties.</title>
        <authorList>
            <person name="Zhang W."/>
            <person name="Zhang Y."/>
            <person name="Qiu H."/>
            <person name="Guo Y."/>
            <person name="Wan H."/>
            <person name="Zhang X."/>
            <person name="Scossa F."/>
            <person name="Alseekh S."/>
            <person name="Zhang Q."/>
            <person name="Wang P."/>
            <person name="Xu L."/>
            <person name="Schmidt M.H."/>
            <person name="Jia X."/>
            <person name="Li D."/>
            <person name="Zhu A."/>
            <person name="Guo F."/>
            <person name="Chen W."/>
            <person name="Ni D."/>
            <person name="Usadel B."/>
            <person name="Fernie A.R."/>
            <person name="Wen W."/>
        </authorList>
    </citation>
    <scope>NUCLEOTIDE SEQUENCE [LARGE SCALE GENOMIC DNA]</scope>
    <source>
        <strain evidence="2">cv. G240</strain>
    </source>
</reference>
<proteinExistence type="predicted"/>
<dbReference type="InterPro" id="IPR019465">
    <property type="entry name" value="Cog5"/>
</dbReference>
<accession>A0A7J7H2T7</accession>
<protein>
    <submittedName>
        <fullName evidence="1">Uncharacterized protein</fullName>
    </submittedName>
</protein>
<evidence type="ECO:0000313" key="1">
    <source>
        <dbReference type="EMBL" id="KAF5947270.1"/>
    </source>
</evidence>
<dbReference type="GO" id="GO:0017119">
    <property type="term" value="C:Golgi transport complex"/>
    <property type="evidence" value="ECO:0007669"/>
    <property type="project" value="InterPro"/>
</dbReference>